<evidence type="ECO:0000256" key="9">
    <source>
        <dbReference type="ARBA" id="ARBA00023034"/>
    </source>
</evidence>
<dbReference type="EnsemblPlants" id="QL11p018266:mrna">
    <property type="protein sequence ID" value="QL11p018266:mrna"/>
    <property type="gene ID" value="QL11p018266"/>
</dbReference>
<evidence type="ECO:0000256" key="1">
    <source>
        <dbReference type="ARBA" id="ARBA00004163"/>
    </source>
</evidence>
<comment type="similarity">
    <text evidence="3">Belongs to the synaptobrevin family.</text>
</comment>
<sequence length="547" mass="63545">MVKLTMIARVTDGLPLAEGLDAGRDPQDEFYKQQAKSIFKNLSKGHNESSRMSIETGPYIFHYIIEGRVCYLTMCDRSYPKKLAFQYLEELKNEFERVNGDQIETAARPYAFIKFDTYIQKIKKLYLDTRSQRNIAKLNDELYEVQQIMTRNVQEVLGVGEKLDRPLVSKEELVGTILNEVSWRTGAFIPEKCSARVKKLCTDLKINLKFWLIWAGLFCVLTGMPSFVLAKKLKALKEDIRWWNIREIGTVGVNKKWLLEELVRLYEKDGVNGLTLAEKMERDGVTSEVKQLASLEEISLRQKSRVLWLKEGDNKKFFHWMENSHRRNNHLGNLEADGVVYEEESERFEEEILQVMHDMEGDKASRLDGFTMAFFHHCWRVVESDILALFEEFYEYVRFIYFEVGLGSRFRFWHDCWCGEQLLKITFPILFEIATYWEAFVVDMLVSHMVRKGRVGIYSSNVVSFHALESQNPPNEDGDRMSYHLMGFEGFPSGSSTSCGAGHWDVSEMSSRLTSESRIYADKARDLNRQFSTVSAFHGISKDSPWT</sequence>
<dbReference type="InterPro" id="IPR011012">
    <property type="entry name" value="Longin-like_dom_sf"/>
</dbReference>
<dbReference type="GO" id="GO:0006888">
    <property type="term" value="P:endoplasmic reticulum to Golgi vesicle-mediated transport"/>
    <property type="evidence" value="ECO:0007669"/>
    <property type="project" value="InterPro"/>
</dbReference>
<dbReference type="GO" id="GO:0005789">
    <property type="term" value="C:endoplasmic reticulum membrane"/>
    <property type="evidence" value="ECO:0007669"/>
    <property type="project" value="UniProtKB-SubCell"/>
</dbReference>
<feature type="transmembrane region" description="Helical" evidence="13">
    <location>
        <begin position="211"/>
        <end position="230"/>
    </location>
</feature>
<dbReference type="GO" id="GO:0000139">
    <property type="term" value="C:Golgi membrane"/>
    <property type="evidence" value="ECO:0007669"/>
    <property type="project" value="UniProtKB-SubCell"/>
</dbReference>
<keyword evidence="10 12" id="KW-0175">Coiled coil</keyword>
<dbReference type="FunFam" id="3.30.450.50:FF:000003">
    <property type="entry name" value="25.3 kDa vesicle transport protein-like"/>
    <property type="match status" value="1"/>
</dbReference>
<dbReference type="GO" id="GO:0005484">
    <property type="term" value="F:SNAP receptor activity"/>
    <property type="evidence" value="ECO:0007669"/>
    <property type="project" value="InterPro"/>
</dbReference>
<evidence type="ECO:0000259" key="15">
    <source>
        <dbReference type="PROSITE" id="PS50892"/>
    </source>
</evidence>
<evidence type="ECO:0000256" key="13">
    <source>
        <dbReference type="SAM" id="Phobius"/>
    </source>
</evidence>
<dbReference type="SMART" id="SM01270">
    <property type="entry name" value="Longin"/>
    <property type="match status" value="1"/>
</dbReference>
<dbReference type="InterPro" id="IPR044565">
    <property type="entry name" value="Sec22"/>
</dbReference>
<dbReference type="Gene3D" id="3.30.450.50">
    <property type="entry name" value="Longin domain"/>
    <property type="match status" value="1"/>
</dbReference>
<dbReference type="EMBL" id="LRBV02000011">
    <property type="status" value="NOT_ANNOTATED_CDS"/>
    <property type="molecule type" value="Genomic_DNA"/>
</dbReference>
<dbReference type="SUPFAM" id="SSF64356">
    <property type="entry name" value="SNARE-like"/>
    <property type="match status" value="1"/>
</dbReference>
<evidence type="ECO:0000256" key="2">
    <source>
        <dbReference type="ARBA" id="ARBA00004394"/>
    </source>
</evidence>
<keyword evidence="7" id="KW-0653">Protein transport</keyword>
<dbReference type="Proteomes" id="UP000594261">
    <property type="component" value="Chromosome 11"/>
</dbReference>
<reference evidence="16" key="2">
    <citation type="submission" date="2021-01" db="UniProtKB">
        <authorList>
            <consortium name="EnsemblPlants"/>
        </authorList>
    </citation>
    <scope>IDENTIFICATION</scope>
</reference>
<evidence type="ECO:0000256" key="6">
    <source>
        <dbReference type="ARBA" id="ARBA00022824"/>
    </source>
</evidence>
<dbReference type="InterPro" id="IPR042855">
    <property type="entry name" value="V_SNARE_CC"/>
</dbReference>
<keyword evidence="17" id="KW-1185">Reference proteome</keyword>
<dbReference type="AlphaFoldDB" id="A0A7N2MVZ3"/>
<dbReference type="GO" id="GO:0006890">
    <property type="term" value="P:retrograde vesicle-mediated transport, Golgi to endoplasmic reticulum"/>
    <property type="evidence" value="ECO:0007669"/>
    <property type="project" value="InterPro"/>
</dbReference>
<evidence type="ECO:0000256" key="4">
    <source>
        <dbReference type="ARBA" id="ARBA00022448"/>
    </source>
</evidence>
<evidence type="ECO:0000256" key="10">
    <source>
        <dbReference type="ARBA" id="ARBA00023054"/>
    </source>
</evidence>
<evidence type="ECO:0000256" key="12">
    <source>
        <dbReference type="PROSITE-ProRule" id="PRU00290"/>
    </source>
</evidence>
<dbReference type="Gene3D" id="1.20.5.110">
    <property type="match status" value="1"/>
</dbReference>
<evidence type="ECO:0000313" key="16">
    <source>
        <dbReference type="EnsemblPlants" id="QL11p018266:mrna"/>
    </source>
</evidence>
<dbReference type="SUPFAM" id="SSF58038">
    <property type="entry name" value="SNARE fusion complex"/>
    <property type="match status" value="1"/>
</dbReference>
<keyword evidence="4" id="KW-0813">Transport</keyword>
<keyword evidence="5 13" id="KW-0812">Transmembrane</keyword>
<evidence type="ECO:0000256" key="8">
    <source>
        <dbReference type="ARBA" id="ARBA00022989"/>
    </source>
</evidence>
<feature type="domain" description="V-SNARE coiled-coil homology" evidence="15">
    <location>
        <begin position="134"/>
        <end position="213"/>
    </location>
</feature>
<protein>
    <submittedName>
        <fullName evidence="16">Uncharacterized protein</fullName>
    </submittedName>
</protein>
<comment type="subcellular location">
    <subcellularLocation>
        <location evidence="1">Endoplasmic reticulum membrane</location>
        <topology evidence="1">Single-pass type IV membrane protein</topology>
    </subcellularLocation>
    <subcellularLocation>
        <location evidence="2">Golgi apparatus membrane</location>
    </subcellularLocation>
</comment>
<dbReference type="PANTHER" id="PTHR45837">
    <property type="entry name" value="VESICLE-TRAFFICKING PROTEIN SEC22B"/>
    <property type="match status" value="1"/>
</dbReference>
<evidence type="ECO:0000256" key="11">
    <source>
        <dbReference type="ARBA" id="ARBA00023136"/>
    </source>
</evidence>
<keyword evidence="9" id="KW-0333">Golgi apparatus</keyword>
<name>A0A7N2MVZ3_QUELO</name>
<evidence type="ECO:0000259" key="14">
    <source>
        <dbReference type="PROSITE" id="PS50859"/>
    </source>
</evidence>
<accession>A0A7N2MVZ3</accession>
<keyword evidence="6" id="KW-0256">Endoplasmic reticulum</keyword>
<keyword evidence="11 13" id="KW-0472">Membrane</keyword>
<feature type="domain" description="Longin" evidence="14">
    <location>
        <begin position="6"/>
        <end position="119"/>
    </location>
</feature>
<evidence type="ECO:0000256" key="5">
    <source>
        <dbReference type="ARBA" id="ARBA00022692"/>
    </source>
</evidence>
<organism evidence="16 17">
    <name type="scientific">Quercus lobata</name>
    <name type="common">Valley oak</name>
    <dbReference type="NCBI Taxonomy" id="97700"/>
    <lineage>
        <taxon>Eukaryota</taxon>
        <taxon>Viridiplantae</taxon>
        <taxon>Streptophyta</taxon>
        <taxon>Embryophyta</taxon>
        <taxon>Tracheophyta</taxon>
        <taxon>Spermatophyta</taxon>
        <taxon>Magnoliopsida</taxon>
        <taxon>eudicotyledons</taxon>
        <taxon>Gunneridae</taxon>
        <taxon>Pentapetalae</taxon>
        <taxon>rosids</taxon>
        <taxon>fabids</taxon>
        <taxon>Fagales</taxon>
        <taxon>Fagaceae</taxon>
        <taxon>Quercus</taxon>
    </lineage>
</organism>
<dbReference type="Gramene" id="QL11p018266:mrna">
    <property type="protein sequence ID" value="QL11p018266:mrna"/>
    <property type="gene ID" value="QL11p018266"/>
</dbReference>
<proteinExistence type="inferred from homology"/>
<evidence type="ECO:0000256" key="7">
    <source>
        <dbReference type="ARBA" id="ARBA00022927"/>
    </source>
</evidence>
<dbReference type="CDD" id="cd14824">
    <property type="entry name" value="Longin"/>
    <property type="match status" value="1"/>
</dbReference>
<dbReference type="InParanoid" id="A0A7N2MVZ3"/>
<dbReference type="GO" id="GO:0015031">
    <property type="term" value="P:protein transport"/>
    <property type="evidence" value="ECO:0007669"/>
    <property type="project" value="UniProtKB-KW"/>
</dbReference>
<dbReference type="PROSITE" id="PS50892">
    <property type="entry name" value="V_SNARE"/>
    <property type="match status" value="1"/>
</dbReference>
<reference evidence="16 17" key="1">
    <citation type="journal article" date="2016" name="G3 (Bethesda)">
        <title>First Draft Assembly and Annotation of the Genome of a California Endemic Oak Quercus lobata Nee (Fagaceae).</title>
        <authorList>
            <person name="Sork V.L."/>
            <person name="Fitz-Gibbon S.T."/>
            <person name="Puiu D."/>
            <person name="Crepeau M."/>
            <person name="Gugger P.F."/>
            <person name="Sherman R."/>
            <person name="Stevens K."/>
            <person name="Langley C.H."/>
            <person name="Pellegrini M."/>
            <person name="Salzberg S.L."/>
        </authorList>
    </citation>
    <scope>NUCLEOTIDE SEQUENCE [LARGE SCALE GENOMIC DNA]</scope>
    <source>
        <strain evidence="16 17">cv. SW786</strain>
    </source>
</reference>
<evidence type="ECO:0000256" key="3">
    <source>
        <dbReference type="ARBA" id="ARBA00008025"/>
    </source>
</evidence>
<dbReference type="Pfam" id="PF13774">
    <property type="entry name" value="Longin"/>
    <property type="match status" value="1"/>
</dbReference>
<dbReference type="InterPro" id="IPR010908">
    <property type="entry name" value="Longin_dom"/>
</dbReference>
<keyword evidence="8 13" id="KW-1133">Transmembrane helix</keyword>
<evidence type="ECO:0000313" key="17">
    <source>
        <dbReference type="Proteomes" id="UP000594261"/>
    </source>
</evidence>
<dbReference type="PROSITE" id="PS50859">
    <property type="entry name" value="LONGIN"/>
    <property type="match status" value="1"/>
</dbReference>